<dbReference type="SUPFAM" id="SSF48008">
    <property type="entry name" value="GntR ligand-binding domain-like"/>
    <property type="match status" value="1"/>
</dbReference>
<feature type="domain" description="HTH gntR-type" evidence="4">
    <location>
        <begin position="27"/>
        <end position="94"/>
    </location>
</feature>
<dbReference type="SMART" id="SM00345">
    <property type="entry name" value="HTH_GNTR"/>
    <property type="match status" value="1"/>
</dbReference>
<evidence type="ECO:0000256" key="1">
    <source>
        <dbReference type="ARBA" id="ARBA00023015"/>
    </source>
</evidence>
<dbReference type="AlphaFoldDB" id="A0A5R9J3U6"/>
<protein>
    <submittedName>
        <fullName evidence="5">GntR family transcriptional regulator</fullName>
    </submittedName>
</protein>
<reference evidence="5 6" key="1">
    <citation type="submission" date="2019-05" db="EMBL/GenBank/DDBJ databases">
        <authorList>
            <person name="Pankratov T."/>
            <person name="Grouzdev D."/>
        </authorList>
    </citation>
    <scope>NUCLEOTIDE SEQUENCE [LARGE SCALE GENOMIC DNA]</scope>
    <source>
        <strain evidence="5 6">KEBCLARHB70R</strain>
    </source>
</reference>
<dbReference type="PANTHER" id="PTHR43537">
    <property type="entry name" value="TRANSCRIPTIONAL REGULATOR, GNTR FAMILY"/>
    <property type="match status" value="1"/>
</dbReference>
<evidence type="ECO:0000259" key="4">
    <source>
        <dbReference type="PROSITE" id="PS50949"/>
    </source>
</evidence>
<dbReference type="GO" id="GO:0003700">
    <property type="term" value="F:DNA-binding transcription factor activity"/>
    <property type="evidence" value="ECO:0007669"/>
    <property type="project" value="InterPro"/>
</dbReference>
<dbReference type="GO" id="GO:0003677">
    <property type="term" value="F:DNA binding"/>
    <property type="evidence" value="ECO:0007669"/>
    <property type="project" value="UniProtKB-KW"/>
</dbReference>
<keyword evidence="6" id="KW-1185">Reference proteome</keyword>
<gene>
    <name evidence="5" type="ORF">FE263_09445</name>
</gene>
<dbReference type="Gene3D" id="1.10.10.10">
    <property type="entry name" value="Winged helix-like DNA-binding domain superfamily/Winged helix DNA-binding domain"/>
    <property type="match status" value="1"/>
</dbReference>
<keyword evidence="1" id="KW-0805">Transcription regulation</keyword>
<name>A0A5R9J3U6_9PROT</name>
<evidence type="ECO:0000256" key="2">
    <source>
        <dbReference type="ARBA" id="ARBA00023125"/>
    </source>
</evidence>
<dbReference type="InterPro" id="IPR008920">
    <property type="entry name" value="TF_FadR/GntR_C"/>
</dbReference>
<dbReference type="PANTHER" id="PTHR43537:SF39">
    <property type="entry name" value="HTH-TYPE TRANSCRIPTIONAL REGULATOR MCBR"/>
    <property type="match status" value="1"/>
</dbReference>
<dbReference type="SMART" id="SM00895">
    <property type="entry name" value="FCD"/>
    <property type="match status" value="1"/>
</dbReference>
<comment type="caution">
    <text evidence="5">The sequence shown here is derived from an EMBL/GenBank/DDBJ whole genome shotgun (WGS) entry which is preliminary data.</text>
</comment>
<organism evidence="5 6">
    <name type="scientific">Lichenicoccus roseus</name>
    <dbReference type="NCBI Taxonomy" id="2683649"/>
    <lineage>
        <taxon>Bacteria</taxon>
        <taxon>Pseudomonadati</taxon>
        <taxon>Pseudomonadota</taxon>
        <taxon>Alphaproteobacteria</taxon>
        <taxon>Acetobacterales</taxon>
        <taxon>Acetobacteraceae</taxon>
        <taxon>Lichenicoccus</taxon>
    </lineage>
</organism>
<dbReference type="InterPro" id="IPR000524">
    <property type="entry name" value="Tscrpt_reg_HTH_GntR"/>
</dbReference>
<evidence type="ECO:0000313" key="6">
    <source>
        <dbReference type="Proteomes" id="UP000305654"/>
    </source>
</evidence>
<dbReference type="RefSeq" id="WP_138325767.1">
    <property type="nucleotide sequence ID" value="NZ_VCDI01000003.1"/>
</dbReference>
<proteinExistence type="predicted"/>
<dbReference type="Pfam" id="PF00392">
    <property type="entry name" value="GntR"/>
    <property type="match status" value="1"/>
</dbReference>
<dbReference type="SUPFAM" id="SSF46785">
    <property type="entry name" value="Winged helix' DNA-binding domain"/>
    <property type="match status" value="1"/>
</dbReference>
<dbReference type="Gene3D" id="1.20.120.530">
    <property type="entry name" value="GntR ligand-binding domain-like"/>
    <property type="match status" value="1"/>
</dbReference>
<dbReference type="InterPro" id="IPR036390">
    <property type="entry name" value="WH_DNA-bd_sf"/>
</dbReference>
<dbReference type="OrthoDB" id="9815654at2"/>
<evidence type="ECO:0000256" key="3">
    <source>
        <dbReference type="ARBA" id="ARBA00023163"/>
    </source>
</evidence>
<evidence type="ECO:0000313" key="5">
    <source>
        <dbReference type="EMBL" id="TLU72305.1"/>
    </source>
</evidence>
<dbReference type="InterPro" id="IPR036388">
    <property type="entry name" value="WH-like_DNA-bd_sf"/>
</dbReference>
<dbReference type="PROSITE" id="PS50949">
    <property type="entry name" value="HTH_GNTR"/>
    <property type="match status" value="1"/>
</dbReference>
<dbReference type="EMBL" id="VCDI01000003">
    <property type="protein sequence ID" value="TLU72305.1"/>
    <property type="molecule type" value="Genomic_DNA"/>
</dbReference>
<keyword evidence="2" id="KW-0238">DNA-binding</keyword>
<keyword evidence="3" id="KW-0804">Transcription</keyword>
<dbReference type="InterPro" id="IPR011711">
    <property type="entry name" value="GntR_C"/>
</dbReference>
<dbReference type="Pfam" id="PF07729">
    <property type="entry name" value="FCD"/>
    <property type="match status" value="1"/>
</dbReference>
<accession>A0A5R9J3U6</accession>
<sequence>MLLPPRPAAAADGTAFGNAGGVALSRENLSQKAYLRIRASLIYSELRPGQKLILRPLAAELGLSPTPVREALLRLVSEQALTLDERGSALVPVIGLEELREIVEIRSDLEGRAACRAAQRASDAEINQAAELADRYGRAAAAGERAAMLEHNADLHRMVCRIARAPLILRILEGIWMRIGPVYALTNSDTPEPVARHPHDDLIDALRSHDGDAARAAAIADIRHGSAALEASLAEVA</sequence>
<dbReference type="Proteomes" id="UP000305654">
    <property type="component" value="Unassembled WGS sequence"/>
</dbReference>